<dbReference type="GO" id="GO:0003735">
    <property type="term" value="F:structural constituent of ribosome"/>
    <property type="evidence" value="ECO:0007669"/>
    <property type="project" value="InterPro"/>
</dbReference>
<accession>A0AAV1A791</accession>
<protein>
    <recommendedName>
        <fullName evidence="1">Large ribosomal subunit protein uL11 C-terminal domain-containing protein</fullName>
    </recommendedName>
</protein>
<dbReference type="Proteomes" id="UP001157006">
    <property type="component" value="Chromosome 3"/>
</dbReference>
<organism evidence="2 3">
    <name type="scientific">Vicia faba</name>
    <name type="common">Broad bean</name>
    <name type="synonym">Faba vulgaris</name>
    <dbReference type="NCBI Taxonomy" id="3906"/>
    <lineage>
        <taxon>Eukaryota</taxon>
        <taxon>Viridiplantae</taxon>
        <taxon>Streptophyta</taxon>
        <taxon>Embryophyta</taxon>
        <taxon>Tracheophyta</taxon>
        <taxon>Spermatophyta</taxon>
        <taxon>Magnoliopsida</taxon>
        <taxon>eudicotyledons</taxon>
        <taxon>Gunneridae</taxon>
        <taxon>Pentapetalae</taxon>
        <taxon>rosids</taxon>
        <taxon>fabids</taxon>
        <taxon>Fabales</taxon>
        <taxon>Fabaceae</taxon>
        <taxon>Papilionoideae</taxon>
        <taxon>50 kb inversion clade</taxon>
        <taxon>NPAAA clade</taxon>
        <taxon>Hologalegina</taxon>
        <taxon>IRL clade</taxon>
        <taxon>Fabeae</taxon>
        <taxon>Vicia</taxon>
    </lineage>
</organism>
<dbReference type="GO" id="GO:0006412">
    <property type="term" value="P:translation"/>
    <property type="evidence" value="ECO:0007669"/>
    <property type="project" value="InterPro"/>
</dbReference>
<evidence type="ECO:0000259" key="1">
    <source>
        <dbReference type="Pfam" id="PF00298"/>
    </source>
</evidence>
<dbReference type="Pfam" id="PF00298">
    <property type="entry name" value="Ribosomal_L11"/>
    <property type="match status" value="1"/>
</dbReference>
<evidence type="ECO:0000313" key="3">
    <source>
        <dbReference type="Proteomes" id="UP001157006"/>
    </source>
</evidence>
<sequence length="140" mass="15564">MRNSNKSNYRFFFVNEPSNLPSINHHHPILHFLAAVFFCPTTDPSSNTHALLPLSPLTETRGSHLSPLVSWYPKKVTEIELGSTRPSHLTATTLSLQHVCEIAKVKKSDSFLHNISLESLSKSIVGTASSTRIKTVKDID</sequence>
<dbReference type="EMBL" id="OX451738">
    <property type="protein sequence ID" value="CAI8606286.1"/>
    <property type="molecule type" value="Genomic_DNA"/>
</dbReference>
<evidence type="ECO:0000313" key="2">
    <source>
        <dbReference type="EMBL" id="CAI8606286.1"/>
    </source>
</evidence>
<dbReference type="Gene3D" id="1.10.10.250">
    <property type="entry name" value="Ribosomal protein L11, C-terminal domain"/>
    <property type="match status" value="1"/>
</dbReference>
<dbReference type="SUPFAM" id="SSF46906">
    <property type="entry name" value="Ribosomal protein L11, C-terminal domain"/>
    <property type="match status" value="1"/>
</dbReference>
<gene>
    <name evidence="2" type="ORF">VFH_III222480</name>
</gene>
<name>A0AAV1A791_VICFA</name>
<dbReference type="InterPro" id="IPR020783">
    <property type="entry name" value="Ribosomal_uL11_C"/>
</dbReference>
<proteinExistence type="predicted"/>
<dbReference type="AlphaFoldDB" id="A0AAV1A791"/>
<feature type="domain" description="Large ribosomal subunit protein uL11 C-terminal" evidence="1">
    <location>
        <begin position="66"/>
        <end position="130"/>
    </location>
</feature>
<keyword evidence="3" id="KW-1185">Reference proteome</keyword>
<reference evidence="2 3" key="1">
    <citation type="submission" date="2023-01" db="EMBL/GenBank/DDBJ databases">
        <authorList>
            <person name="Kreplak J."/>
        </authorList>
    </citation>
    <scope>NUCLEOTIDE SEQUENCE [LARGE SCALE GENOMIC DNA]</scope>
</reference>
<dbReference type="GO" id="GO:0005840">
    <property type="term" value="C:ribosome"/>
    <property type="evidence" value="ECO:0007669"/>
    <property type="project" value="InterPro"/>
</dbReference>
<dbReference type="InterPro" id="IPR036769">
    <property type="entry name" value="Ribosomal_uL11_C_sf"/>
</dbReference>